<accession>A0A847RMM7</accession>
<dbReference type="GO" id="GO:0009103">
    <property type="term" value="P:lipopolysaccharide biosynthetic process"/>
    <property type="evidence" value="ECO:0007669"/>
    <property type="project" value="TreeGrafter"/>
</dbReference>
<sequence length="390" mass="44035">MKRLLFYFPVNPLAKNAGNVTRALGFLEYFKKRNLEVDFVSEKHWGTFTDEGITGLKATGLVNEVYLLERKPKKGNPVSYFFGYKLPNKTLIRKTSPKGGILNRVTLHLQQQFNEVLSRKHYDYIIISYAFWADLIYKNPLAAKSLTIIDTHDLESSLLQHEPGFDVSVALGDELRRLELYDQVWAISPEESYFFSQFLGDRVKYIPMMLPDPIPVSSKTTPEYDLVYVASDNAKNIMSAAWFFNEVYPLLSPDIRLAVVGTITAHVPKDLPNVTLVPYVQHLETMYVNARVALSPMLEGTGVKVKVVEALSHGLPVVCTERGTDGLPFKSNNGCLVAETPGQFAQFVEQLLQDHDFYKKQCEMAKNTFLQCFSAEEVSKRLDAALSITG</sequence>
<evidence type="ECO:0000256" key="1">
    <source>
        <dbReference type="ARBA" id="ARBA00022679"/>
    </source>
</evidence>
<dbReference type="Gene3D" id="3.40.50.2000">
    <property type="entry name" value="Glycogen Phosphorylase B"/>
    <property type="match status" value="1"/>
</dbReference>
<keyword evidence="1 2" id="KW-0808">Transferase</keyword>
<keyword evidence="3" id="KW-1185">Reference proteome</keyword>
<comment type="caution">
    <text evidence="2">The sequence shown here is derived from an EMBL/GenBank/DDBJ whole genome shotgun (WGS) entry which is preliminary data.</text>
</comment>
<dbReference type="SUPFAM" id="SSF53756">
    <property type="entry name" value="UDP-Glycosyltransferase/glycogen phosphorylase"/>
    <property type="match status" value="1"/>
</dbReference>
<name>A0A847RMM7_9BACT</name>
<dbReference type="RefSeq" id="WP_168868907.1">
    <property type="nucleotide sequence ID" value="NZ_JABAIA010000001.1"/>
</dbReference>
<evidence type="ECO:0000313" key="2">
    <source>
        <dbReference type="EMBL" id="NLR62864.1"/>
    </source>
</evidence>
<dbReference type="Pfam" id="PF13692">
    <property type="entry name" value="Glyco_trans_1_4"/>
    <property type="match status" value="1"/>
</dbReference>
<dbReference type="PANTHER" id="PTHR46401">
    <property type="entry name" value="GLYCOSYLTRANSFERASE WBBK-RELATED"/>
    <property type="match status" value="1"/>
</dbReference>
<organism evidence="2 3">
    <name type="scientific">Chitinophaga varians</name>
    <dbReference type="NCBI Taxonomy" id="2202339"/>
    <lineage>
        <taxon>Bacteria</taxon>
        <taxon>Pseudomonadati</taxon>
        <taxon>Bacteroidota</taxon>
        <taxon>Chitinophagia</taxon>
        <taxon>Chitinophagales</taxon>
        <taxon>Chitinophagaceae</taxon>
        <taxon>Chitinophaga</taxon>
    </lineage>
</organism>
<proteinExistence type="predicted"/>
<dbReference type="Proteomes" id="UP000570474">
    <property type="component" value="Unassembled WGS sequence"/>
</dbReference>
<protein>
    <submittedName>
        <fullName evidence="2">Glycosyltransferase</fullName>
    </submittedName>
</protein>
<evidence type="ECO:0000313" key="3">
    <source>
        <dbReference type="Proteomes" id="UP000570474"/>
    </source>
</evidence>
<dbReference type="AlphaFoldDB" id="A0A847RMM7"/>
<gene>
    <name evidence="2" type="ORF">HGH92_00975</name>
</gene>
<dbReference type="EMBL" id="JABAIA010000001">
    <property type="protein sequence ID" value="NLR62864.1"/>
    <property type="molecule type" value="Genomic_DNA"/>
</dbReference>
<dbReference type="PANTHER" id="PTHR46401:SF2">
    <property type="entry name" value="GLYCOSYLTRANSFERASE WBBK-RELATED"/>
    <property type="match status" value="1"/>
</dbReference>
<dbReference type="GO" id="GO:0016757">
    <property type="term" value="F:glycosyltransferase activity"/>
    <property type="evidence" value="ECO:0007669"/>
    <property type="project" value="TreeGrafter"/>
</dbReference>
<reference evidence="2 3" key="1">
    <citation type="submission" date="2020-04" db="EMBL/GenBank/DDBJ databases">
        <authorList>
            <person name="Yin C."/>
        </authorList>
    </citation>
    <scope>NUCLEOTIDE SEQUENCE [LARGE SCALE GENOMIC DNA]</scope>
    <source>
        <strain evidence="2 3">Ae27</strain>
    </source>
</reference>